<dbReference type="OrthoDB" id="5420777at2759"/>
<reference evidence="3 4" key="1">
    <citation type="submission" date="2019-09" db="EMBL/GenBank/DDBJ databases">
        <title>The hologenome of the rock-dwelling lichen Lasallia pustulata.</title>
        <authorList>
            <person name="Greshake Tzovaras B."/>
            <person name="Segers F."/>
            <person name="Bicker A."/>
            <person name="Dal Grande F."/>
            <person name="Otte J."/>
            <person name="Hankeln T."/>
            <person name="Schmitt I."/>
            <person name="Ebersberger I."/>
        </authorList>
    </citation>
    <scope>NUCLEOTIDE SEQUENCE [LARGE SCALE GENOMIC DNA]</scope>
    <source>
        <strain evidence="3">A1-1</strain>
    </source>
</reference>
<feature type="chain" id="PRO_5024456231" evidence="2">
    <location>
        <begin position="21"/>
        <end position="1076"/>
    </location>
</feature>
<proteinExistence type="predicted"/>
<evidence type="ECO:0000256" key="2">
    <source>
        <dbReference type="SAM" id="SignalP"/>
    </source>
</evidence>
<protein>
    <submittedName>
        <fullName evidence="3">Uncharacterized protein</fullName>
    </submittedName>
</protein>
<dbReference type="EMBL" id="VXIT01000023">
    <property type="protein sequence ID" value="KAA6406701.1"/>
    <property type="molecule type" value="Genomic_DNA"/>
</dbReference>
<evidence type="ECO:0000313" key="4">
    <source>
        <dbReference type="Proteomes" id="UP000324767"/>
    </source>
</evidence>
<dbReference type="AlphaFoldDB" id="A0A5M8PBS7"/>
<organism evidence="3 4">
    <name type="scientific">Lasallia pustulata</name>
    <dbReference type="NCBI Taxonomy" id="136370"/>
    <lineage>
        <taxon>Eukaryota</taxon>
        <taxon>Fungi</taxon>
        <taxon>Dikarya</taxon>
        <taxon>Ascomycota</taxon>
        <taxon>Pezizomycotina</taxon>
        <taxon>Lecanoromycetes</taxon>
        <taxon>OSLEUM clade</taxon>
        <taxon>Umbilicariomycetidae</taxon>
        <taxon>Umbilicariales</taxon>
        <taxon>Umbilicariaceae</taxon>
        <taxon>Lasallia</taxon>
    </lineage>
</organism>
<feature type="signal peptide" evidence="2">
    <location>
        <begin position="1"/>
        <end position="20"/>
    </location>
</feature>
<name>A0A5M8PBS7_9LECA</name>
<dbReference type="PANTHER" id="PTHR48125:SF10">
    <property type="entry name" value="OS12G0136300 PROTEIN"/>
    <property type="match status" value="1"/>
</dbReference>
<keyword evidence="2" id="KW-0732">Signal</keyword>
<feature type="region of interest" description="Disordered" evidence="1">
    <location>
        <begin position="83"/>
        <end position="127"/>
    </location>
</feature>
<comment type="caution">
    <text evidence="3">The sequence shown here is derived from an EMBL/GenBank/DDBJ whole genome shotgun (WGS) entry which is preliminary data.</text>
</comment>
<sequence length="1076" mass="108126">MPHYLHILCAVLVFVASIEALEDRFASPLRFQRGHSVANTTAVLDSSGLTSTSTFSTQSLSSSTSLSSSHLQSQSATALPTVSLKVGPPRSSDQHPVFSSSSTIINQTTSTQAEPSTPGRHSFPASGASSIKIAHNASISTVSSYHGRKSNHTSTTYQGTGISSSSCSSYLTTCPEYTYIPVTSTVYLTNETITITAGAPSPPPTFIYPLPFCGNVTATSCGTSSCQYCNNEPLPAVIPAVFSIEPLPAVIPAVFSIDLGTVIPQLVSIFITQATQKVPVVITVPSPPISLNFGPQAQPTMTKSPPLAPSTTPIPVPIPIHTAIVEGPTSEVDTRITTSFATEEIHKPTDAPGDQPPAAAPGSGDASAAAAGGLAGIASVITAPSGNAMVAPSRIPAVLNPATNTHPAAAAPTEIAAANIPTFIAPSPVVVDSPTLTAGATLKTLIVPPASTSSFVAAAVTYNGQKFSINPSEFIAPTATIALTAQSQVVVYQGQSFTLNPSQFVAPGTIIPIPAVTASPILSPVTVGSIIFSLGPSVAIIRSSTYLFSPGQPPLTTVLDGQTIHIGANGIGFASPTVAIPTGQTAPTLLPVVADGIKIEVGSNNAIISGTTYAIGSGATPETVVIGTETLTFGPSGVGLPSTTILPYYPPPAPSPVVVDGLTFSIDATKAIISGTTYAIGSGATPQTVIIGTETLTFGPSGVGLPSTTILPYYPPTALSPVVVDGLTFSIDATEAIISGTTYAIGPGAVPKTVVIGTETLTFGPNGVDLPSTTIPPYYPPTIPSPVIIDGLTFSIDATQAIISGTTYAIGPGAVPKTVVIGTETLTFGPGGVDLPSTTIPPYYPPTIPSSVIVDGLTFSIDATEAIISGTTYAIGPGAVPKTVVIGTETLTFGSNGVDLPSTTIPPYLPPTIPSAVIIDGLTFSIDATEAIISGTTYAIGPGAVPKTIVLGSETISIGPGGVGLPHTTLVPPSLPSLTPTPVIADGLTFSIDASDVIIAGSTYAIGSGAPTETLLVAGETVVVGPGGVGLVSTTLAPPGAAGTGLEVSTGAAAVSRPVVRLVGRVVCFLVGVLVL</sequence>
<feature type="region of interest" description="Disordered" evidence="1">
    <location>
        <begin position="343"/>
        <end position="367"/>
    </location>
</feature>
<dbReference type="PANTHER" id="PTHR48125">
    <property type="entry name" value="LP07818P1"/>
    <property type="match status" value="1"/>
</dbReference>
<feature type="compositionally biased region" description="Low complexity" evidence="1">
    <location>
        <begin position="99"/>
        <end position="112"/>
    </location>
</feature>
<gene>
    <name evidence="3" type="ORF">FRX48_09424</name>
</gene>
<evidence type="ECO:0000256" key="1">
    <source>
        <dbReference type="SAM" id="MobiDB-lite"/>
    </source>
</evidence>
<evidence type="ECO:0000313" key="3">
    <source>
        <dbReference type="EMBL" id="KAA6406701.1"/>
    </source>
</evidence>
<dbReference type="Proteomes" id="UP000324767">
    <property type="component" value="Unassembled WGS sequence"/>
</dbReference>
<accession>A0A5M8PBS7</accession>